<dbReference type="InterPro" id="IPR018097">
    <property type="entry name" value="EGF_Ca-bd_CS"/>
</dbReference>
<name>A0AAD9NC94_9ANNE</name>
<evidence type="ECO:0008006" key="20">
    <source>
        <dbReference type="Google" id="ProtNLM"/>
    </source>
</evidence>
<feature type="domain" description="Nidogen G2 beta-barrel" evidence="16">
    <location>
        <begin position="322"/>
        <end position="545"/>
    </location>
</feature>
<dbReference type="PANTHER" id="PTHR46513">
    <property type="entry name" value="VITELLOGENIN RECEPTOR-LIKE PROTEIN-RELATED-RELATED"/>
    <property type="match status" value="1"/>
</dbReference>
<keyword evidence="11" id="KW-0325">Glycoprotein</keyword>
<feature type="repeat" description="LDL-receptor class B" evidence="13">
    <location>
        <begin position="1044"/>
        <end position="1088"/>
    </location>
</feature>
<dbReference type="Gene3D" id="2.10.25.10">
    <property type="entry name" value="Laminin"/>
    <property type="match status" value="8"/>
</dbReference>
<feature type="domain" description="EGF-like" evidence="15">
    <location>
        <begin position="540"/>
        <end position="580"/>
    </location>
</feature>
<dbReference type="InterPro" id="IPR011042">
    <property type="entry name" value="6-blade_b-propeller_TolB-like"/>
</dbReference>
<feature type="domain" description="EGF-like" evidence="15">
    <location>
        <begin position="827"/>
        <end position="865"/>
    </location>
</feature>
<dbReference type="Pfam" id="PF07474">
    <property type="entry name" value="G2F"/>
    <property type="match status" value="1"/>
</dbReference>
<dbReference type="PROSITE" id="PS50993">
    <property type="entry name" value="NIDOGEN_G2"/>
    <property type="match status" value="1"/>
</dbReference>
<dbReference type="InterPro" id="IPR009017">
    <property type="entry name" value="GFP"/>
</dbReference>
<feature type="chain" id="PRO_5042188192" description="Nidogen" evidence="14">
    <location>
        <begin position="18"/>
        <end position="1286"/>
    </location>
</feature>
<dbReference type="PANTHER" id="PTHR46513:SF13">
    <property type="entry name" value="EGF-LIKE DOMAIN-CONTAINING PROTEIN"/>
    <property type="match status" value="1"/>
</dbReference>
<gene>
    <name evidence="18" type="ORF">LSH36_56g03037</name>
</gene>
<keyword evidence="5 14" id="KW-0732">Signal</keyword>
<evidence type="ECO:0000256" key="4">
    <source>
        <dbReference type="ARBA" id="ARBA00022536"/>
    </source>
</evidence>
<reference evidence="18" key="1">
    <citation type="journal article" date="2023" name="Mol. Biol. Evol.">
        <title>Third-Generation Sequencing Reveals the Adaptive Role of the Epigenome in Three Deep-Sea Polychaetes.</title>
        <authorList>
            <person name="Perez M."/>
            <person name="Aroh O."/>
            <person name="Sun Y."/>
            <person name="Lan Y."/>
            <person name="Juniper S.K."/>
            <person name="Young C.R."/>
            <person name="Angers B."/>
            <person name="Qian P.Y."/>
        </authorList>
    </citation>
    <scope>NUCLEOTIDE SEQUENCE</scope>
    <source>
        <strain evidence="18">P08H-3</strain>
    </source>
</reference>
<dbReference type="SUPFAM" id="SSF57196">
    <property type="entry name" value="EGF/Laminin"/>
    <property type="match status" value="1"/>
</dbReference>
<keyword evidence="9" id="KW-0130">Cell adhesion</keyword>
<dbReference type="GO" id="GO:0042813">
    <property type="term" value="F:Wnt receptor activity"/>
    <property type="evidence" value="ECO:0007669"/>
    <property type="project" value="TreeGrafter"/>
</dbReference>
<keyword evidence="2" id="KW-0964">Secreted</keyword>
<dbReference type="Pfam" id="PF00058">
    <property type="entry name" value="Ldl_recept_b"/>
    <property type="match status" value="3"/>
</dbReference>
<dbReference type="SMART" id="SM00539">
    <property type="entry name" value="NIDO"/>
    <property type="match status" value="1"/>
</dbReference>
<dbReference type="InterPro" id="IPR003886">
    <property type="entry name" value="NIDO_dom"/>
</dbReference>
<dbReference type="CDD" id="cd00054">
    <property type="entry name" value="EGF_CA"/>
    <property type="match status" value="2"/>
</dbReference>
<comment type="caution">
    <text evidence="18">The sequence shown here is derived from an EMBL/GenBank/DDBJ whole genome shotgun (WGS) entry which is preliminary data.</text>
</comment>
<dbReference type="GO" id="GO:0017147">
    <property type="term" value="F:Wnt-protein binding"/>
    <property type="evidence" value="ECO:0007669"/>
    <property type="project" value="TreeGrafter"/>
</dbReference>
<evidence type="ECO:0000256" key="7">
    <source>
        <dbReference type="ARBA" id="ARBA00022837"/>
    </source>
</evidence>
<feature type="domain" description="EGF-like" evidence="15">
    <location>
        <begin position="622"/>
        <end position="660"/>
    </location>
</feature>
<dbReference type="SMART" id="SM00682">
    <property type="entry name" value="G2F"/>
    <property type="match status" value="1"/>
</dbReference>
<dbReference type="PROSITE" id="PS01186">
    <property type="entry name" value="EGF_2"/>
    <property type="match status" value="7"/>
</dbReference>
<dbReference type="InterPro" id="IPR024731">
    <property type="entry name" value="NELL2-like_EGF"/>
</dbReference>
<feature type="disulfide bond" evidence="12">
    <location>
        <begin position="836"/>
        <end position="853"/>
    </location>
</feature>
<dbReference type="EMBL" id="JAODUP010000056">
    <property type="protein sequence ID" value="KAK2165007.1"/>
    <property type="molecule type" value="Genomic_DNA"/>
</dbReference>
<feature type="repeat" description="LDL-receptor class B" evidence="13">
    <location>
        <begin position="959"/>
        <end position="1000"/>
    </location>
</feature>
<evidence type="ECO:0000256" key="6">
    <source>
        <dbReference type="ARBA" id="ARBA00022737"/>
    </source>
</evidence>
<dbReference type="PROSITE" id="PS01187">
    <property type="entry name" value="EGF_CA"/>
    <property type="match status" value="1"/>
</dbReference>
<keyword evidence="10 12" id="KW-1015">Disulfide bond</keyword>
<feature type="domain" description="EGF-like" evidence="15">
    <location>
        <begin position="868"/>
        <end position="908"/>
    </location>
</feature>
<dbReference type="InterPro" id="IPR009030">
    <property type="entry name" value="Growth_fac_rcpt_cys_sf"/>
</dbReference>
<evidence type="ECO:0000256" key="8">
    <source>
        <dbReference type="ARBA" id="ARBA00022869"/>
    </source>
</evidence>
<dbReference type="FunFam" id="2.120.10.30:FF:000241">
    <property type="entry name" value="Low-density lipoprotein receptor-related protein 6"/>
    <property type="match status" value="1"/>
</dbReference>
<dbReference type="InterPro" id="IPR049883">
    <property type="entry name" value="NOTCH1_EGF-like"/>
</dbReference>
<dbReference type="GO" id="GO:0005509">
    <property type="term" value="F:calcium ion binding"/>
    <property type="evidence" value="ECO:0007669"/>
    <property type="project" value="InterPro"/>
</dbReference>
<feature type="signal peptide" evidence="14">
    <location>
        <begin position="1"/>
        <end position="17"/>
    </location>
</feature>
<feature type="repeat" description="LDL-receptor class B" evidence="13">
    <location>
        <begin position="1001"/>
        <end position="1043"/>
    </location>
</feature>
<protein>
    <recommendedName>
        <fullName evidence="20">Nidogen</fullName>
    </recommendedName>
</protein>
<evidence type="ECO:0000256" key="14">
    <source>
        <dbReference type="SAM" id="SignalP"/>
    </source>
</evidence>
<dbReference type="GO" id="GO:0005604">
    <property type="term" value="C:basement membrane"/>
    <property type="evidence" value="ECO:0007669"/>
    <property type="project" value="UniProtKB-SubCell"/>
</dbReference>
<dbReference type="SUPFAM" id="SSF63825">
    <property type="entry name" value="YWTD domain"/>
    <property type="match status" value="1"/>
</dbReference>
<keyword evidence="3" id="KW-0272">Extracellular matrix</keyword>
<dbReference type="SMART" id="SM00179">
    <property type="entry name" value="EGF_CA"/>
    <property type="match status" value="5"/>
</dbReference>
<feature type="domain" description="EGF-like" evidence="15">
    <location>
        <begin position="664"/>
        <end position="705"/>
    </location>
</feature>
<dbReference type="Pfam" id="PF12947">
    <property type="entry name" value="EGF_3"/>
    <property type="match status" value="3"/>
</dbReference>
<keyword evidence="6" id="KW-0677">Repeat</keyword>
<dbReference type="InterPro" id="IPR050778">
    <property type="entry name" value="Cueball_EGF_LRP_Nidogen"/>
</dbReference>
<evidence type="ECO:0000313" key="18">
    <source>
        <dbReference type="EMBL" id="KAK2165007.1"/>
    </source>
</evidence>
<feature type="domain" description="EGF-like" evidence="15">
    <location>
        <begin position="581"/>
        <end position="621"/>
    </location>
</feature>
<dbReference type="Pfam" id="PF07645">
    <property type="entry name" value="EGF_CA"/>
    <property type="match status" value="1"/>
</dbReference>
<dbReference type="InterPro" id="IPR001881">
    <property type="entry name" value="EGF-like_Ca-bd_dom"/>
</dbReference>
<evidence type="ECO:0000256" key="9">
    <source>
        <dbReference type="ARBA" id="ARBA00022889"/>
    </source>
</evidence>
<evidence type="ECO:0000256" key="5">
    <source>
        <dbReference type="ARBA" id="ARBA00022729"/>
    </source>
</evidence>
<evidence type="ECO:0000256" key="10">
    <source>
        <dbReference type="ARBA" id="ARBA00023157"/>
    </source>
</evidence>
<dbReference type="GO" id="GO:0007160">
    <property type="term" value="P:cell-matrix adhesion"/>
    <property type="evidence" value="ECO:0007669"/>
    <property type="project" value="InterPro"/>
</dbReference>
<feature type="domain" description="NIDO" evidence="17">
    <location>
        <begin position="106"/>
        <end position="256"/>
    </location>
</feature>
<keyword evidence="8" id="KW-0084">Basement membrane</keyword>
<feature type="disulfide bond" evidence="12">
    <location>
        <begin position="674"/>
        <end position="691"/>
    </location>
</feature>
<dbReference type="PROSITE" id="PS00010">
    <property type="entry name" value="ASX_HYDROXYL"/>
    <property type="match status" value="1"/>
</dbReference>
<evidence type="ECO:0000259" key="17">
    <source>
        <dbReference type="PROSITE" id="PS51220"/>
    </source>
</evidence>
<dbReference type="CDD" id="cd00053">
    <property type="entry name" value="EGF"/>
    <property type="match status" value="2"/>
</dbReference>
<evidence type="ECO:0000256" key="11">
    <source>
        <dbReference type="ARBA" id="ARBA00023180"/>
    </source>
</evidence>
<comment type="subcellular location">
    <subcellularLocation>
        <location evidence="1">Secreted</location>
        <location evidence="1">Extracellular space</location>
        <location evidence="1">Extracellular matrix</location>
        <location evidence="1">Basement membrane</location>
    </subcellularLocation>
</comment>
<dbReference type="InterPro" id="IPR006605">
    <property type="entry name" value="G2_nidogen/fibulin_G2F"/>
</dbReference>
<comment type="caution">
    <text evidence="12">Lacks conserved residue(s) required for the propagation of feature annotation.</text>
</comment>
<dbReference type="Proteomes" id="UP001208570">
    <property type="component" value="Unassembled WGS sequence"/>
</dbReference>
<dbReference type="Pfam" id="PF00008">
    <property type="entry name" value="EGF"/>
    <property type="match status" value="1"/>
</dbReference>
<dbReference type="InterPro" id="IPR000033">
    <property type="entry name" value="LDLR_classB_rpt"/>
</dbReference>
<evidence type="ECO:0000256" key="13">
    <source>
        <dbReference type="PROSITE-ProRule" id="PRU00461"/>
    </source>
</evidence>
<evidence type="ECO:0000313" key="19">
    <source>
        <dbReference type="Proteomes" id="UP001208570"/>
    </source>
</evidence>
<dbReference type="GO" id="GO:0060070">
    <property type="term" value="P:canonical Wnt signaling pathway"/>
    <property type="evidence" value="ECO:0007669"/>
    <property type="project" value="TreeGrafter"/>
</dbReference>
<evidence type="ECO:0000256" key="1">
    <source>
        <dbReference type="ARBA" id="ARBA00004302"/>
    </source>
</evidence>
<organism evidence="18 19">
    <name type="scientific">Paralvinella palmiformis</name>
    <dbReference type="NCBI Taxonomy" id="53620"/>
    <lineage>
        <taxon>Eukaryota</taxon>
        <taxon>Metazoa</taxon>
        <taxon>Spiralia</taxon>
        <taxon>Lophotrochozoa</taxon>
        <taxon>Annelida</taxon>
        <taxon>Polychaeta</taxon>
        <taxon>Sedentaria</taxon>
        <taxon>Canalipalpata</taxon>
        <taxon>Terebellida</taxon>
        <taxon>Terebelliformia</taxon>
        <taxon>Alvinellidae</taxon>
        <taxon>Paralvinella</taxon>
    </lineage>
</organism>
<sequence>MWLLSIVLSIGLASVGAIPRDVLYPKGTDHGDSRLPVEDDASSSEIHLQVPIAFYDESFNSIYITTNLLRKRCGSVNMNGMLSFGTNIELYRADLVLPIGHRVIAPFLADVDIRLSGDVYYRETRDPSLLDMAAREIHPNFPRRRNFRPKSLFIATWDHVGYFNKQYDRTDTFQVVIASDGVDSFVMFLYPEISWIRGQGKGAPVVQDVPAQAGFDAGDNIRHYVLPGSGNEYIRELSKTSNAGVPGVWMFRIGTLYGENIETPGDHSDLGLVADEVPSSCAAGGERLCNINGQCVDYSDGYCCECQKPYIGNGINCIQPEIQMRVNGRVTGTINGIRLEEANLHAFLMFKDGRVYIAISKVSPQLGYSMQGLHAFAGGLGWLLAIPTLQTAKNGYQVTGGDFNRTAIIRFVDSGETISLEQTYKGQNAEGHMDMHSVINGNIPVIEKGSQVVIPDYKDEYRRTRPGEIKSFSTHTFTVDDKAIHFTVDQTLHYEECTHRPPNGETVQRLAVSRTFIHFDDNEQQIVRYAQSNRLATIVDSDPCRDSRQVCSPYADCVPERGSYRCLCKDGYAGDGLTCQDVDECQRNTHDCHQFAVCHNKQGSYECTCRSGYSGDGRHCASDFDCSICHERAQCIISDITGDARCECFAGYRGDGISCEPVLSEFGCNEVNNCDENADCVYNYETLQYECECKDGFSGDGLSCTETGEDMLPVCMTSVGCHMYVSVSPGIVVMDGRAFSLLTTTVMNVIVFNVTLMLIVYTTNTLSRYTCQCKTGFVGDGYVCEVTRDCSIYNYCDRNARCLPTPYGEYRCICVEGYEGDGTRCREASCNVINNCDINADCLYDPNSATYQCQCRQGYTGDGFTCRLTADCRRDPGICDPNARCESRRYDYVCVCNPGFRGDGYKCAPIGDGQSYLLMAQGMTIMQMPFSPSDSNPGKPVLTIPGQTAIGIDVDCFARYFYWTDVAGQVISRAKLDGTDSEVLVSGLGSPEGIAIDWINGHMYWTDSGLDRIEVANTDGTSRKMLIDKDLHDPRGIVVDPISGVMFWTDWNRKRPVLEIASMDGTQRRVLVEERLGLPNGLTIDFGSHHICWVDAGTHEIECVNYEGSGRRSIYTQADYPFDITYTNHIFYWTDWHKKTLQSINKFSNDANDGLILPTGGHGRLYGIAVVKGQCPAVARDYRVTSSLTNISLCHNFVYKRLDQLTDKMSDSDESFDIFKDIKPYNFEPLVKKLTDSINCEELVATSADMHLEQPPMLPTLGPQHELDWCVFVCFGTLIDKSTHWA</sequence>
<evidence type="ECO:0000256" key="12">
    <source>
        <dbReference type="PROSITE-ProRule" id="PRU00076"/>
    </source>
</evidence>
<dbReference type="PROSITE" id="PS50026">
    <property type="entry name" value="EGF_3"/>
    <property type="match status" value="7"/>
</dbReference>
<dbReference type="InterPro" id="IPR000742">
    <property type="entry name" value="EGF"/>
</dbReference>
<dbReference type="SUPFAM" id="SSF54511">
    <property type="entry name" value="GFP-like"/>
    <property type="match status" value="1"/>
</dbReference>
<dbReference type="GO" id="GO:0005886">
    <property type="term" value="C:plasma membrane"/>
    <property type="evidence" value="ECO:0007669"/>
    <property type="project" value="TreeGrafter"/>
</dbReference>
<dbReference type="SUPFAM" id="SSF57184">
    <property type="entry name" value="Growth factor receptor domain"/>
    <property type="match status" value="2"/>
</dbReference>
<keyword evidence="7" id="KW-0106">Calcium</keyword>
<keyword evidence="4 12" id="KW-0245">EGF-like domain</keyword>
<dbReference type="SMART" id="SM00181">
    <property type="entry name" value="EGF"/>
    <property type="match status" value="8"/>
</dbReference>
<dbReference type="Gene3D" id="2.40.155.10">
    <property type="entry name" value="Green fluorescent protein"/>
    <property type="match status" value="1"/>
</dbReference>
<dbReference type="PROSITE" id="PS51220">
    <property type="entry name" value="NIDO"/>
    <property type="match status" value="1"/>
</dbReference>
<dbReference type="PROSITE" id="PS51120">
    <property type="entry name" value="LDLRB"/>
    <property type="match status" value="3"/>
</dbReference>
<feature type="domain" description="EGF-like" evidence="15">
    <location>
        <begin position="786"/>
        <end position="826"/>
    </location>
</feature>
<feature type="disulfide bond" evidence="12">
    <location>
        <begin position="629"/>
        <end position="646"/>
    </location>
</feature>
<accession>A0AAD9NC94</accession>
<dbReference type="Gene3D" id="2.120.10.30">
    <property type="entry name" value="TolB, C-terminal domain"/>
    <property type="match status" value="1"/>
</dbReference>
<dbReference type="InterPro" id="IPR000152">
    <property type="entry name" value="EGF-type_Asp/Asn_hydroxyl_site"/>
</dbReference>
<keyword evidence="19" id="KW-1185">Reference proteome</keyword>
<dbReference type="SMART" id="SM00135">
    <property type="entry name" value="LY"/>
    <property type="match status" value="5"/>
</dbReference>
<proteinExistence type="predicted"/>
<evidence type="ECO:0000259" key="16">
    <source>
        <dbReference type="PROSITE" id="PS50993"/>
    </source>
</evidence>
<dbReference type="FunFam" id="2.10.25.10:FF:000038">
    <property type="entry name" value="Fibrillin 2"/>
    <property type="match status" value="2"/>
</dbReference>
<evidence type="ECO:0000259" key="15">
    <source>
        <dbReference type="PROSITE" id="PS50026"/>
    </source>
</evidence>
<dbReference type="Pfam" id="PF06119">
    <property type="entry name" value="NIDO"/>
    <property type="match status" value="1"/>
</dbReference>
<evidence type="ECO:0000256" key="3">
    <source>
        <dbReference type="ARBA" id="ARBA00022530"/>
    </source>
</evidence>
<evidence type="ECO:0000256" key="2">
    <source>
        <dbReference type="ARBA" id="ARBA00022525"/>
    </source>
</evidence>